<feature type="compositionally biased region" description="Acidic residues" evidence="2">
    <location>
        <begin position="12"/>
        <end position="25"/>
    </location>
</feature>
<organism evidence="3 4">
    <name type="scientific">Sandaracinus amylolyticus</name>
    <dbReference type="NCBI Taxonomy" id="927083"/>
    <lineage>
        <taxon>Bacteria</taxon>
        <taxon>Pseudomonadati</taxon>
        <taxon>Myxococcota</taxon>
        <taxon>Polyangia</taxon>
        <taxon>Polyangiales</taxon>
        <taxon>Sandaracinaceae</taxon>
        <taxon>Sandaracinus</taxon>
    </lineage>
</organism>
<dbReference type="InterPro" id="IPR036685">
    <property type="entry name" value="YehU-like_sf"/>
</dbReference>
<feature type="compositionally biased region" description="Basic and acidic residues" evidence="2">
    <location>
        <begin position="1"/>
        <end position="11"/>
    </location>
</feature>
<reference evidence="3 4" key="1">
    <citation type="submission" date="2015-03" db="EMBL/GenBank/DDBJ databases">
        <title>Genome assembly of Sandaracinus amylolyticus DSM 53668.</title>
        <authorList>
            <person name="Sharma G."/>
            <person name="Subramanian S."/>
        </authorList>
    </citation>
    <scope>NUCLEOTIDE SEQUENCE [LARGE SCALE GENOMIC DNA]</scope>
    <source>
        <strain evidence="3 4">DSM 53668</strain>
    </source>
</reference>
<evidence type="ECO:0000256" key="2">
    <source>
        <dbReference type="SAM" id="MobiDB-lite"/>
    </source>
</evidence>
<gene>
    <name evidence="3" type="ORF">DB32_000605</name>
</gene>
<evidence type="ECO:0000256" key="1">
    <source>
        <dbReference type="ARBA" id="ARBA00006450"/>
    </source>
</evidence>
<dbReference type="Gene3D" id="1.10.10.610">
    <property type="entry name" value="YehU-like"/>
    <property type="match status" value="1"/>
</dbReference>
<name>A0A0F6VZA8_9BACT</name>
<dbReference type="EMBL" id="CP011125">
    <property type="protein sequence ID" value="AKF03456.1"/>
    <property type="molecule type" value="Genomic_DNA"/>
</dbReference>
<sequence>MSDDGDTRVERDEDLSGGGDDDLPPEVEVPWERLSPAALRGVIEEFVTREGTEYGERDVDLETKVAQVKQQLERGEVVVLFDAKAQSVNLVRARDLRGRR</sequence>
<evidence type="ECO:0000313" key="3">
    <source>
        <dbReference type="EMBL" id="AKF03456.1"/>
    </source>
</evidence>
<dbReference type="SUPFAM" id="SSF118001">
    <property type="entry name" value="YehU-like"/>
    <property type="match status" value="1"/>
</dbReference>
<dbReference type="STRING" id="927083.DB32_000605"/>
<comment type="similarity">
    <text evidence="1">Belongs to the UPF0270 family.</text>
</comment>
<dbReference type="Proteomes" id="UP000034883">
    <property type="component" value="Chromosome"/>
</dbReference>
<proteinExistence type="inferred from homology"/>
<evidence type="ECO:0000313" key="4">
    <source>
        <dbReference type="Proteomes" id="UP000034883"/>
    </source>
</evidence>
<protein>
    <submittedName>
        <fullName evidence="3">Uncharacterized protein</fullName>
    </submittedName>
</protein>
<feature type="region of interest" description="Disordered" evidence="2">
    <location>
        <begin position="1"/>
        <end position="29"/>
    </location>
</feature>
<dbReference type="InterPro" id="IPR010648">
    <property type="entry name" value="UPF0270"/>
</dbReference>
<accession>A0A0F6VZA8</accession>
<dbReference type="Pfam" id="PF06794">
    <property type="entry name" value="UPF0270"/>
    <property type="match status" value="1"/>
</dbReference>
<dbReference type="AlphaFoldDB" id="A0A0F6VZA8"/>
<dbReference type="KEGG" id="samy:DB32_000605"/>
<dbReference type="RefSeq" id="WP_205627017.1">
    <property type="nucleotide sequence ID" value="NZ_CP011125.1"/>
</dbReference>
<keyword evidence="4" id="KW-1185">Reference proteome</keyword>